<dbReference type="RefSeq" id="XP_033783350.1">
    <property type="nucleotide sequence ID" value="XM_033927459.1"/>
</dbReference>
<keyword evidence="10 13" id="KW-0472">Membrane</keyword>
<dbReference type="GO" id="GO:0005886">
    <property type="term" value="C:plasma membrane"/>
    <property type="evidence" value="ECO:0007669"/>
    <property type="project" value="UniProtKB-SubCell"/>
</dbReference>
<dbReference type="GO" id="GO:0005509">
    <property type="term" value="F:calcium ion binding"/>
    <property type="evidence" value="ECO:0007669"/>
    <property type="project" value="UniProtKB-UniRule"/>
</dbReference>
<dbReference type="FunFam" id="2.60.40.60:FF:000006">
    <property type="entry name" value="Protocadherin alpha 2"/>
    <property type="match status" value="1"/>
</dbReference>
<evidence type="ECO:0000256" key="8">
    <source>
        <dbReference type="ARBA" id="ARBA00022889"/>
    </source>
</evidence>
<evidence type="ECO:0000256" key="4">
    <source>
        <dbReference type="ARBA" id="ARBA00022692"/>
    </source>
</evidence>
<dbReference type="KEGG" id="gsh:117351717"/>
<keyword evidence="9 13" id="KW-1133">Transmembrane helix</keyword>
<dbReference type="InterPro" id="IPR015919">
    <property type="entry name" value="Cadherin-like_sf"/>
</dbReference>
<dbReference type="Proteomes" id="UP000515159">
    <property type="component" value="Chromosome 18"/>
</dbReference>
<organism evidence="16 17">
    <name type="scientific">Geotrypetes seraphini</name>
    <name type="common">Gaboon caecilian</name>
    <name type="synonym">Caecilia seraphini</name>
    <dbReference type="NCBI Taxonomy" id="260995"/>
    <lineage>
        <taxon>Eukaryota</taxon>
        <taxon>Metazoa</taxon>
        <taxon>Chordata</taxon>
        <taxon>Craniata</taxon>
        <taxon>Vertebrata</taxon>
        <taxon>Euteleostomi</taxon>
        <taxon>Amphibia</taxon>
        <taxon>Gymnophiona</taxon>
        <taxon>Geotrypetes</taxon>
    </lineage>
</organism>
<dbReference type="InterPro" id="IPR020894">
    <property type="entry name" value="Cadherin_CS"/>
</dbReference>
<feature type="transmembrane region" description="Helical" evidence="13">
    <location>
        <begin position="685"/>
        <end position="710"/>
    </location>
</feature>
<dbReference type="FunFam" id="2.60.40.60:FF:000001">
    <property type="entry name" value="Protocadherin alpha 2"/>
    <property type="match status" value="1"/>
</dbReference>
<comment type="subcellular location">
    <subcellularLocation>
        <location evidence="2">Cell membrane</location>
        <topology evidence="2">Single-pass type I membrane protein</topology>
    </subcellularLocation>
</comment>
<dbReference type="FunFam" id="2.60.40.60:FF:000004">
    <property type="entry name" value="Protocadherin 1 gamma 2"/>
    <property type="match status" value="1"/>
</dbReference>
<dbReference type="FunFam" id="2.60.40.60:FF:000129">
    <property type="entry name" value="protocadherin alpha-C2 isoform X1"/>
    <property type="match status" value="1"/>
</dbReference>
<feature type="domain" description="Cadherin" evidence="15">
    <location>
        <begin position="345"/>
        <end position="449"/>
    </location>
</feature>
<gene>
    <name evidence="17" type="primary">LOC117351717</name>
</gene>
<feature type="signal peptide" evidence="14">
    <location>
        <begin position="1"/>
        <end position="26"/>
    </location>
</feature>
<dbReference type="PRINTS" id="PR00205">
    <property type="entry name" value="CADHERIN"/>
</dbReference>
<evidence type="ECO:0000256" key="5">
    <source>
        <dbReference type="ARBA" id="ARBA00022729"/>
    </source>
</evidence>
<dbReference type="Pfam" id="PF00028">
    <property type="entry name" value="Cadherin"/>
    <property type="match status" value="5"/>
</dbReference>
<dbReference type="Gene3D" id="2.60.40.60">
    <property type="entry name" value="Cadherins"/>
    <property type="match status" value="6"/>
</dbReference>
<dbReference type="PANTHER" id="PTHR24028:SF234">
    <property type="entry name" value="PROTOCADHERIN GAMMA-A3"/>
    <property type="match status" value="1"/>
</dbReference>
<evidence type="ECO:0000259" key="15">
    <source>
        <dbReference type="PROSITE" id="PS50268"/>
    </source>
</evidence>
<dbReference type="GO" id="GO:0007156">
    <property type="term" value="P:homophilic cell adhesion via plasma membrane adhesion molecules"/>
    <property type="evidence" value="ECO:0007669"/>
    <property type="project" value="InterPro"/>
</dbReference>
<sequence>MQRNWDLKGIMLIWWTIATALKMVAGQIRYSIPEEMEEGSFVGNAAKDLGLDLRELSARGVRIISKGRTQYFALDLKNGYLYINEKIDREQLCGHVIPCLLNIEILADGTAKLYAVEIEIQDINDNAPSFLNKEILLKCSETTVPGTRFILPKAQDPDVGINSLQSYHLSANKHFALDVQTGKDGLKHAKLILAKSLDREEQAGHHLVLTAADGGDPVRSSTVQIRVIVLDANDNAPVFTETVYKVDVPENVAEGTIVLVISATDQDQGTYSEITYSFIEITEKASKIFQLNSKTGEISVIGNLDFEESELYEIEVQAEDGGGLTALSKLILQVINVNDNIPEISISSFVNSIKEDSPVGTLIALLKVEDRDSGEHGQVVCSIPNNLPFQFNRSFGSYYSLKTDKTLDREQVSEYNITITVTDKGTPPLSTIKNITLQISDINDNPPIFDQTSYSGYVTENIPLRTSIFSITATDSDCDQNAKVTYSLMEGRILEIPLSSYISINPETGVIYALQSFDYEQFKELQIQVKAEDGGYPPLSSNVTVTLFIVDQNDNAPQILYPSLPTDGSTGVELAPRSSEPGYLVTKVVAVDADSGQNAWLSYHLLGTKDSGLFTVGLHTGEIRTARSFLDKDIVKQNLVIVVKDNGQPSLSSTATLTVMIADTVSEMVSGLSSLSAPADTEANLTLYLVIAVAVVSCLFFVFIIVLLVLKLHKWKDSTLFESSDANFHAVPTSQFLGIDGVRAFLQSNSQEVFLTTDSGKSQYKFPSTRCSDALTNTQTSAQQDFFLLSDDSDNKDQILVQVSL</sequence>
<dbReference type="Pfam" id="PF16492">
    <property type="entry name" value="Cadherin_C_2"/>
    <property type="match status" value="1"/>
</dbReference>
<feature type="domain" description="Cadherin" evidence="15">
    <location>
        <begin position="450"/>
        <end position="559"/>
    </location>
</feature>
<evidence type="ECO:0000256" key="13">
    <source>
        <dbReference type="SAM" id="Phobius"/>
    </source>
</evidence>
<keyword evidence="7 12" id="KW-0106">Calcium</keyword>
<dbReference type="FunFam" id="2.60.40.60:FF:000002">
    <property type="entry name" value="Protocadherin alpha 2"/>
    <property type="match status" value="1"/>
</dbReference>
<evidence type="ECO:0000256" key="6">
    <source>
        <dbReference type="ARBA" id="ARBA00022737"/>
    </source>
</evidence>
<feature type="domain" description="Cadherin" evidence="15">
    <location>
        <begin position="576"/>
        <end position="680"/>
    </location>
</feature>
<feature type="domain" description="Cadherin" evidence="15">
    <location>
        <begin position="240"/>
        <end position="344"/>
    </location>
</feature>
<proteinExistence type="predicted"/>
<reference evidence="17" key="1">
    <citation type="submission" date="2025-08" db="UniProtKB">
        <authorList>
            <consortium name="RefSeq"/>
        </authorList>
    </citation>
    <scope>IDENTIFICATION</scope>
</reference>
<keyword evidence="8" id="KW-0130">Cell adhesion</keyword>
<dbReference type="SMART" id="SM00112">
    <property type="entry name" value="CA"/>
    <property type="match status" value="6"/>
</dbReference>
<dbReference type="PROSITE" id="PS50268">
    <property type="entry name" value="CADHERIN_2"/>
    <property type="match status" value="6"/>
</dbReference>
<evidence type="ECO:0000256" key="11">
    <source>
        <dbReference type="ARBA" id="ARBA00023180"/>
    </source>
</evidence>
<dbReference type="FunFam" id="2.60.40.60:FF:000018">
    <property type="entry name" value="Protocadherin gamma c3"/>
    <property type="match status" value="1"/>
</dbReference>
<dbReference type="InterPro" id="IPR032455">
    <property type="entry name" value="Cadherin_C"/>
</dbReference>
<evidence type="ECO:0000313" key="17">
    <source>
        <dbReference type="RefSeq" id="XP_033783350.1"/>
    </source>
</evidence>
<dbReference type="OrthoDB" id="6252479at2759"/>
<feature type="domain" description="Cadherin" evidence="15">
    <location>
        <begin position="141"/>
        <end position="239"/>
    </location>
</feature>
<dbReference type="InterPro" id="IPR002126">
    <property type="entry name" value="Cadherin-like_dom"/>
</dbReference>
<keyword evidence="16" id="KW-1185">Reference proteome</keyword>
<evidence type="ECO:0000256" key="3">
    <source>
        <dbReference type="ARBA" id="ARBA00022475"/>
    </source>
</evidence>
<protein>
    <submittedName>
        <fullName evidence="17">Protocadherin gamma-A11-like</fullName>
    </submittedName>
</protein>
<dbReference type="AlphaFoldDB" id="A0A6P8PNM2"/>
<feature type="chain" id="PRO_5027760741" evidence="14">
    <location>
        <begin position="27"/>
        <end position="805"/>
    </location>
</feature>
<accession>A0A6P8PNM2</accession>
<feature type="domain" description="Cadherin" evidence="15">
    <location>
        <begin position="26"/>
        <end position="130"/>
    </location>
</feature>
<evidence type="ECO:0000256" key="10">
    <source>
        <dbReference type="ARBA" id="ARBA00023136"/>
    </source>
</evidence>
<dbReference type="Pfam" id="PF08266">
    <property type="entry name" value="Cadherin_2"/>
    <property type="match status" value="1"/>
</dbReference>
<evidence type="ECO:0000313" key="16">
    <source>
        <dbReference type="Proteomes" id="UP000515159"/>
    </source>
</evidence>
<keyword evidence="5 14" id="KW-0732">Signal</keyword>
<dbReference type="PANTHER" id="PTHR24028">
    <property type="entry name" value="CADHERIN-87A"/>
    <property type="match status" value="1"/>
</dbReference>
<dbReference type="GeneID" id="117351717"/>
<keyword evidence="6" id="KW-0677">Repeat</keyword>
<dbReference type="CDD" id="cd11304">
    <property type="entry name" value="Cadherin_repeat"/>
    <property type="match status" value="5"/>
</dbReference>
<evidence type="ECO:0000256" key="1">
    <source>
        <dbReference type="ARBA" id="ARBA00003436"/>
    </source>
</evidence>
<keyword evidence="11" id="KW-0325">Glycoprotein</keyword>
<dbReference type="InterPro" id="IPR013164">
    <property type="entry name" value="Cadherin_N"/>
</dbReference>
<keyword evidence="3" id="KW-1003">Cell membrane</keyword>
<dbReference type="SUPFAM" id="SSF49313">
    <property type="entry name" value="Cadherin-like"/>
    <property type="match status" value="6"/>
</dbReference>
<evidence type="ECO:0000256" key="9">
    <source>
        <dbReference type="ARBA" id="ARBA00022989"/>
    </source>
</evidence>
<dbReference type="FunCoup" id="A0A6P8PNM2">
    <property type="interactions" value="284"/>
</dbReference>
<dbReference type="InParanoid" id="A0A6P8PNM2"/>
<name>A0A6P8PNM2_GEOSA</name>
<comment type="function">
    <text evidence="1">Potential calcium-dependent cell-adhesion protein. May be involved in the establishment and maintenance of specific neuronal connections in the brain.</text>
</comment>
<evidence type="ECO:0000256" key="14">
    <source>
        <dbReference type="SAM" id="SignalP"/>
    </source>
</evidence>
<evidence type="ECO:0000256" key="2">
    <source>
        <dbReference type="ARBA" id="ARBA00004251"/>
    </source>
</evidence>
<dbReference type="InterPro" id="IPR050174">
    <property type="entry name" value="Protocadherin/Cadherin-CA"/>
</dbReference>
<dbReference type="PROSITE" id="PS00232">
    <property type="entry name" value="CADHERIN_1"/>
    <property type="match status" value="3"/>
</dbReference>
<keyword evidence="4 13" id="KW-0812">Transmembrane</keyword>
<evidence type="ECO:0000256" key="7">
    <source>
        <dbReference type="ARBA" id="ARBA00022837"/>
    </source>
</evidence>
<evidence type="ECO:0000256" key="12">
    <source>
        <dbReference type="PROSITE-ProRule" id="PRU00043"/>
    </source>
</evidence>